<evidence type="ECO:0000313" key="15">
    <source>
        <dbReference type="EMBL" id="ABA78792.1"/>
    </source>
</evidence>
<dbReference type="PhylomeDB" id="Q3J342"/>
<dbReference type="NCBIfam" id="NF006581">
    <property type="entry name" value="PRK09107.1"/>
    <property type="match status" value="1"/>
</dbReference>
<evidence type="ECO:0000256" key="6">
    <source>
        <dbReference type="ARBA" id="ARBA00022679"/>
    </source>
</evidence>
<gene>
    <name evidence="15" type="ORF">RSP_2637</name>
</gene>
<feature type="domain" description="Thiamine pyrophosphate enzyme TPP-binding" evidence="13">
    <location>
        <begin position="401"/>
        <end position="548"/>
    </location>
</feature>
<comment type="pathway">
    <text evidence="2 11">Amino-acid biosynthesis; L-valine biosynthesis; L-valine from pyruvate: step 1/4.</text>
</comment>
<keyword evidence="16" id="KW-1185">Reference proteome</keyword>
<dbReference type="UniPathway" id="UPA00049">
    <property type="reaction ID" value="UER00059"/>
</dbReference>
<keyword evidence="8 11" id="KW-0460">Magnesium</keyword>
<dbReference type="GO" id="GO:0000287">
    <property type="term" value="F:magnesium ion binding"/>
    <property type="evidence" value="ECO:0007669"/>
    <property type="project" value="UniProtKB-UniRule"/>
</dbReference>
<evidence type="ECO:0000313" key="16">
    <source>
        <dbReference type="Proteomes" id="UP000002703"/>
    </source>
</evidence>
<feature type="domain" description="Thiamine pyrophosphate enzyme N-terminal TPP-binding" evidence="14">
    <location>
        <begin position="9"/>
        <end position="124"/>
    </location>
</feature>
<dbReference type="SUPFAM" id="SSF52518">
    <property type="entry name" value="Thiamin diphosphate-binding fold (THDP-binding)"/>
    <property type="match status" value="2"/>
</dbReference>
<proteinExistence type="inferred from homology"/>
<dbReference type="NCBIfam" id="TIGR00118">
    <property type="entry name" value="acolac_lg"/>
    <property type="match status" value="1"/>
</dbReference>
<accession>Q3J342</accession>
<evidence type="ECO:0000256" key="3">
    <source>
        <dbReference type="ARBA" id="ARBA00007812"/>
    </source>
</evidence>
<dbReference type="CDD" id="cd07035">
    <property type="entry name" value="TPP_PYR_POX_like"/>
    <property type="match status" value="1"/>
</dbReference>
<dbReference type="Pfam" id="PF00205">
    <property type="entry name" value="TPP_enzyme_M"/>
    <property type="match status" value="1"/>
</dbReference>
<dbReference type="Pfam" id="PF02776">
    <property type="entry name" value="TPP_enzyme_N"/>
    <property type="match status" value="1"/>
</dbReference>
<dbReference type="PANTHER" id="PTHR18968">
    <property type="entry name" value="THIAMINE PYROPHOSPHATE ENZYMES"/>
    <property type="match status" value="1"/>
</dbReference>
<dbReference type="InterPro" id="IPR012000">
    <property type="entry name" value="Thiamin_PyroP_enz_cen_dom"/>
</dbReference>
<name>Q3J342_CERS4</name>
<dbReference type="InterPro" id="IPR039368">
    <property type="entry name" value="AHAS_TPP"/>
</dbReference>
<evidence type="ECO:0000256" key="5">
    <source>
        <dbReference type="ARBA" id="ARBA00022605"/>
    </source>
</evidence>
<dbReference type="GO" id="GO:0003984">
    <property type="term" value="F:acetolactate synthase activity"/>
    <property type="evidence" value="ECO:0007669"/>
    <property type="project" value="UniProtKB-EC"/>
</dbReference>
<dbReference type="EMBL" id="CP000143">
    <property type="protein sequence ID" value="ABA78792.1"/>
    <property type="molecule type" value="Genomic_DNA"/>
</dbReference>
<dbReference type="GO" id="GO:0009099">
    <property type="term" value="P:L-valine biosynthetic process"/>
    <property type="evidence" value="ECO:0007669"/>
    <property type="project" value="UniProtKB-UniPathway"/>
</dbReference>
<dbReference type="FunFam" id="3.40.50.970:FF:000007">
    <property type="entry name" value="Acetolactate synthase"/>
    <property type="match status" value="1"/>
</dbReference>
<dbReference type="InterPro" id="IPR000399">
    <property type="entry name" value="TPP-bd_CS"/>
</dbReference>
<keyword evidence="5 11" id="KW-0028">Amino-acid biosynthesis</keyword>
<evidence type="ECO:0000256" key="10">
    <source>
        <dbReference type="ARBA" id="ARBA00023304"/>
    </source>
</evidence>
<organism evidence="15 16">
    <name type="scientific">Cereibacter sphaeroides (strain ATCC 17023 / DSM 158 / JCM 6121 / CCUG 31486 / LMG 2827 / NBRC 12203 / NCIMB 8253 / ATH 2.4.1.)</name>
    <name type="common">Rhodobacter sphaeroides</name>
    <dbReference type="NCBI Taxonomy" id="272943"/>
    <lineage>
        <taxon>Bacteria</taxon>
        <taxon>Pseudomonadati</taxon>
        <taxon>Pseudomonadota</taxon>
        <taxon>Alphaproteobacteria</taxon>
        <taxon>Rhodobacterales</taxon>
        <taxon>Paracoccaceae</taxon>
        <taxon>Cereibacter</taxon>
    </lineage>
</organism>
<evidence type="ECO:0000256" key="4">
    <source>
        <dbReference type="ARBA" id="ARBA00013145"/>
    </source>
</evidence>
<dbReference type="GO" id="GO:0005948">
    <property type="term" value="C:acetolactate synthase complex"/>
    <property type="evidence" value="ECO:0007669"/>
    <property type="project" value="TreeGrafter"/>
</dbReference>
<dbReference type="CDD" id="cd02015">
    <property type="entry name" value="TPP_AHAS"/>
    <property type="match status" value="1"/>
</dbReference>
<dbReference type="Gene3D" id="3.40.50.1220">
    <property type="entry name" value="TPP-binding domain"/>
    <property type="match status" value="1"/>
</dbReference>
<comment type="cofactor">
    <cofactor evidence="11">
        <name>thiamine diphosphate</name>
        <dbReference type="ChEBI" id="CHEBI:58937"/>
    </cofactor>
    <text evidence="11">Binds 1 thiamine pyrophosphate per subunit.</text>
</comment>
<feature type="domain" description="Thiamine pyrophosphate enzyme central" evidence="12">
    <location>
        <begin position="199"/>
        <end position="334"/>
    </location>
</feature>
<dbReference type="InterPro" id="IPR029035">
    <property type="entry name" value="DHS-like_NAD/FAD-binding_dom"/>
</dbReference>
<keyword evidence="10 11" id="KW-0100">Branched-chain amino acid biosynthesis</keyword>
<dbReference type="InterPro" id="IPR029061">
    <property type="entry name" value="THDP-binding"/>
</dbReference>
<dbReference type="InterPro" id="IPR012846">
    <property type="entry name" value="Acetolactate_synth_lsu"/>
</dbReference>
<dbReference type="FunFam" id="3.40.50.1220:FF:000008">
    <property type="entry name" value="Acetolactate synthase"/>
    <property type="match status" value="1"/>
</dbReference>
<dbReference type="STRING" id="272943.RSP_2637"/>
<evidence type="ECO:0000256" key="9">
    <source>
        <dbReference type="ARBA" id="ARBA00023052"/>
    </source>
</evidence>
<keyword evidence="7 11" id="KW-0479">Metal-binding</keyword>
<evidence type="ECO:0000256" key="1">
    <source>
        <dbReference type="ARBA" id="ARBA00004974"/>
    </source>
</evidence>
<comment type="cofactor">
    <cofactor evidence="11">
        <name>Mg(2+)</name>
        <dbReference type="ChEBI" id="CHEBI:18420"/>
    </cofactor>
    <text evidence="11">Binds 1 Mg(2+) ion per subunit.</text>
</comment>
<comment type="catalytic activity">
    <reaction evidence="11">
        <text>2 pyruvate + H(+) = (2S)-2-acetolactate + CO2</text>
        <dbReference type="Rhea" id="RHEA:25249"/>
        <dbReference type="ChEBI" id="CHEBI:15361"/>
        <dbReference type="ChEBI" id="CHEBI:15378"/>
        <dbReference type="ChEBI" id="CHEBI:16526"/>
        <dbReference type="ChEBI" id="CHEBI:58476"/>
        <dbReference type="EC" id="2.2.1.6"/>
    </reaction>
</comment>
<comment type="similarity">
    <text evidence="3 11">Belongs to the TPP enzyme family.</text>
</comment>
<dbReference type="Pfam" id="PF02775">
    <property type="entry name" value="TPP_enzyme_C"/>
    <property type="match status" value="1"/>
</dbReference>
<reference evidence="16" key="1">
    <citation type="submission" date="2005-09" db="EMBL/GenBank/DDBJ databases">
        <title>Complete sequence of chromosome 1 of Rhodobacter sphaeroides 2.4.1.</title>
        <authorList>
            <person name="Copeland A."/>
            <person name="Lucas S."/>
            <person name="Lapidus A."/>
            <person name="Barry K."/>
            <person name="Detter J.C."/>
            <person name="Glavina T."/>
            <person name="Hammon N."/>
            <person name="Israni S."/>
            <person name="Pitluck S."/>
            <person name="Richardson P."/>
            <person name="Mackenzie C."/>
            <person name="Choudhary M."/>
            <person name="Larimer F."/>
            <person name="Hauser L.J."/>
            <person name="Land M."/>
            <person name="Donohue T.J."/>
            <person name="Kaplan S."/>
        </authorList>
    </citation>
    <scope>NUCLEOTIDE SEQUENCE [LARGE SCALE GENOMIC DNA]</scope>
    <source>
        <strain evidence="16">ATCC 17023 / DSM 158 / JCM 6121 / CCUG 31486 / LMG 2827 / NBRC 12203 / NCIMB 8253 / ATH 2.4.1.</strain>
    </source>
</reference>
<evidence type="ECO:0000259" key="13">
    <source>
        <dbReference type="Pfam" id="PF02775"/>
    </source>
</evidence>
<dbReference type="SUPFAM" id="SSF52467">
    <property type="entry name" value="DHS-like NAD/FAD-binding domain"/>
    <property type="match status" value="1"/>
</dbReference>
<evidence type="ECO:0000259" key="12">
    <source>
        <dbReference type="Pfam" id="PF00205"/>
    </source>
</evidence>
<dbReference type="AlphaFoldDB" id="Q3J342"/>
<dbReference type="GO" id="GO:0050660">
    <property type="term" value="F:flavin adenine dinucleotide binding"/>
    <property type="evidence" value="ECO:0007669"/>
    <property type="project" value="InterPro"/>
</dbReference>
<dbReference type="PROSITE" id="PS00187">
    <property type="entry name" value="TPP_ENZYMES"/>
    <property type="match status" value="1"/>
</dbReference>
<evidence type="ECO:0000256" key="7">
    <source>
        <dbReference type="ARBA" id="ARBA00022723"/>
    </source>
</evidence>
<keyword evidence="6 11" id="KW-0808">Transferase</keyword>
<protein>
    <recommendedName>
        <fullName evidence="4 11">Acetolactate synthase</fullName>
        <ecNumber evidence="4 11">2.2.1.6</ecNumber>
    </recommendedName>
</protein>
<dbReference type="PANTHER" id="PTHR18968:SF13">
    <property type="entry name" value="ACETOLACTATE SYNTHASE CATALYTIC SUBUNIT, MITOCHONDRIAL"/>
    <property type="match status" value="1"/>
</dbReference>
<dbReference type="InterPro" id="IPR012001">
    <property type="entry name" value="Thiamin_PyroP_enz_TPP-bd_dom"/>
</dbReference>
<evidence type="ECO:0000259" key="14">
    <source>
        <dbReference type="Pfam" id="PF02776"/>
    </source>
</evidence>
<dbReference type="InterPro" id="IPR011766">
    <property type="entry name" value="TPP_enzyme_TPP-bd"/>
</dbReference>
<comment type="pathway">
    <text evidence="1 11">Amino-acid biosynthesis; L-isoleucine biosynthesis; L-isoleucine from 2-oxobutanoate: step 1/4.</text>
</comment>
<dbReference type="PATRIC" id="fig|272943.9.peg.1555"/>
<dbReference type="InterPro" id="IPR045229">
    <property type="entry name" value="TPP_enz"/>
</dbReference>
<dbReference type="OrthoDB" id="4494979at2"/>
<evidence type="ECO:0000256" key="8">
    <source>
        <dbReference type="ARBA" id="ARBA00022842"/>
    </source>
</evidence>
<dbReference type="GO" id="GO:0030976">
    <property type="term" value="F:thiamine pyrophosphate binding"/>
    <property type="evidence" value="ECO:0007669"/>
    <property type="project" value="UniProtKB-UniRule"/>
</dbReference>
<evidence type="ECO:0000256" key="11">
    <source>
        <dbReference type="RuleBase" id="RU003591"/>
    </source>
</evidence>
<dbReference type="Proteomes" id="UP000002703">
    <property type="component" value="Chromosome 1"/>
</dbReference>
<dbReference type="UniPathway" id="UPA00047">
    <property type="reaction ID" value="UER00055"/>
</dbReference>
<dbReference type="eggNOG" id="COG0028">
    <property type="taxonomic scope" value="Bacteria"/>
</dbReference>
<dbReference type="EC" id="2.2.1.6" evidence="4 11"/>
<keyword evidence="9 11" id="KW-0786">Thiamine pyrophosphate</keyword>
<evidence type="ECO:0000256" key="2">
    <source>
        <dbReference type="ARBA" id="ARBA00005025"/>
    </source>
</evidence>
<sequence length="588" mass="64281">MEREMTEVMSGARMVVQALKDQGVDTVFGYPGGAVLPIYDEIFQQNDIRHILVRHEQGAVHMAEGYARSTGKPGVVLVTSGPGATNAVTGLVDALMDSIPLVVLSGQVPTFMIGTDGFQEADTVGITRPCTKHNWLVKDTARLAETIHQAFHVATHGRPGPVLVDIPKDVQFATATYQPPQKARVDHYQPKVKGDIEAITRMVELIETAERPVFYTGGGVINSGSAASQLLREFVDATGFPITSTLMGLGAYPASGKGWLGMLGMHGLYEANLAMHGCDLMINVGARFDDRITGRVKDFSPFSQKVHIDIDPSSINKVIRADVPIIGDVGHVLEDALRLWKSRGRKVNREALAEWWKQIAEWKAVNCLDYAPSSKLIKPQHALQRLEALTKGMDRYITTEVGQHQMWAAQFLGFEGPNRWMTSGGLGTMGYGLPASIGVQVAHPEALVINIAGDASFLMNMQEIGTAMQFRLPVKQFILNNERLGMVRQWQQLLHGQRYSQSWSESLPDFVKLAEAFGAKGIQCADPADLDDAIREMIAYDGPVVFDCLVEKHENCFPMIPSGRPHNEMLLGDAETEGAIGAKGAVLV</sequence>
<dbReference type="KEGG" id="rsp:RSP_2637"/>
<dbReference type="EnsemblBacteria" id="ABA78792">
    <property type="protein sequence ID" value="ABA78792"/>
    <property type="gene ID" value="RSP_2637"/>
</dbReference>
<dbReference type="Gene3D" id="3.40.50.970">
    <property type="match status" value="2"/>
</dbReference>
<dbReference type="GO" id="GO:0009097">
    <property type="term" value="P:isoleucine biosynthetic process"/>
    <property type="evidence" value="ECO:0007669"/>
    <property type="project" value="UniProtKB-UniPathway"/>
</dbReference>